<dbReference type="Gene3D" id="3.30.565.10">
    <property type="entry name" value="Histidine kinase-like ATPase, C-terminal domain"/>
    <property type="match status" value="1"/>
</dbReference>
<dbReference type="FunFam" id="3.30.565.10:FF:000010">
    <property type="entry name" value="Sensor histidine kinase RcsC"/>
    <property type="match status" value="1"/>
</dbReference>
<organism evidence="12 13">
    <name type="scientific">Solemya pervernicosa gill symbiont</name>
    <dbReference type="NCBI Taxonomy" id="642797"/>
    <lineage>
        <taxon>Bacteria</taxon>
        <taxon>Pseudomonadati</taxon>
        <taxon>Pseudomonadota</taxon>
        <taxon>Gammaproteobacteria</taxon>
        <taxon>sulfur-oxidizing symbionts</taxon>
    </lineage>
</organism>
<dbReference type="AlphaFoldDB" id="A0A1T2L295"/>
<protein>
    <recommendedName>
        <fullName evidence="3">histidine kinase</fullName>
        <ecNumber evidence="3">2.7.13.3</ecNumber>
    </recommendedName>
</protein>
<keyword evidence="9" id="KW-0472">Membrane</keyword>
<evidence type="ECO:0000256" key="4">
    <source>
        <dbReference type="ARBA" id="ARBA00022553"/>
    </source>
</evidence>
<gene>
    <name evidence="12" type="ORF">BOW53_12560</name>
</gene>
<feature type="transmembrane region" description="Helical" evidence="9">
    <location>
        <begin position="176"/>
        <end position="197"/>
    </location>
</feature>
<dbReference type="GO" id="GO:0005886">
    <property type="term" value="C:plasma membrane"/>
    <property type="evidence" value="ECO:0007669"/>
    <property type="project" value="TreeGrafter"/>
</dbReference>
<accession>A0A1T2L295</accession>
<dbReference type="PANTHER" id="PTHR43047:SF72">
    <property type="entry name" value="OSMOSENSING HISTIDINE PROTEIN KINASE SLN1"/>
    <property type="match status" value="1"/>
</dbReference>
<evidence type="ECO:0000256" key="3">
    <source>
        <dbReference type="ARBA" id="ARBA00012438"/>
    </source>
</evidence>
<dbReference type="CDD" id="cd16922">
    <property type="entry name" value="HATPase_EvgS-ArcB-TorS-like"/>
    <property type="match status" value="1"/>
</dbReference>
<dbReference type="SMART" id="SM00387">
    <property type="entry name" value="HATPase_c"/>
    <property type="match status" value="1"/>
</dbReference>
<dbReference type="GO" id="GO:0009927">
    <property type="term" value="F:histidine phosphotransfer kinase activity"/>
    <property type="evidence" value="ECO:0007669"/>
    <property type="project" value="TreeGrafter"/>
</dbReference>
<evidence type="ECO:0000259" key="10">
    <source>
        <dbReference type="PROSITE" id="PS50109"/>
    </source>
</evidence>
<comment type="caution">
    <text evidence="12">The sequence shown here is derived from an EMBL/GenBank/DDBJ whole genome shotgun (WGS) entry which is preliminary data.</text>
</comment>
<dbReference type="SUPFAM" id="SSF47384">
    <property type="entry name" value="Homodimeric domain of signal transducing histidine kinase"/>
    <property type="match status" value="1"/>
</dbReference>
<evidence type="ECO:0000256" key="5">
    <source>
        <dbReference type="ARBA" id="ARBA00022679"/>
    </source>
</evidence>
<dbReference type="SMART" id="SM00304">
    <property type="entry name" value="HAMP"/>
    <property type="match status" value="1"/>
</dbReference>
<dbReference type="PRINTS" id="PR00344">
    <property type="entry name" value="BCTRLSENSOR"/>
</dbReference>
<dbReference type="InterPro" id="IPR036097">
    <property type="entry name" value="HisK_dim/P_sf"/>
</dbReference>
<evidence type="ECO:0000259" key="11">
    <source>
        <dbReference type="PROSITE" id="PS50885"/>
    </source>
</evidence>
<dbReference type="PROSITE" id="PS50885">
    <property type="entry name" value="HAMP"/>
    <property type="match status" value="1"/>
</dbReference>
<keyword evidence="7" id="KW-0902">Two-component regulatory system</keyword>
<keyword evidence="6" id="KW-0418">Kinase</keyword>
<dbReference type="Proteomes" id="UP000191110">
    <property type="component" value="Unassembled WGS sequence"/>
</dbReference>
<feature type="domain" description="Histidine kinase" evidence="10">
    <location>
        <begin position="294"/>
        <end position="512"/>
    </location>
</feature>
<dbReference type="SUPFAM" id="SSF55874">
    <property type="entry name" value="ATPase domain of HSP90 chaperone/DNA topoisomerase II/histidine kinase"/>
    <property type="match status" value="1"/>
</dbReference>
<comment type="subcellular location">
    <subcellularLocation>
        <location evidence="2">Membrane</location>
    </subcellularLocation>
</comment>
<dbReference type="InterPro" id="IPR036890">
    <property type="entry name" value="HATPase_C_sf"/>
</dbReference>
<name>A0A1T2L295_9GAMM</name>
<dbReference type="Gene3D" id="1.10.287.130">
    <property type="match status" value="1"/>
</dbReference>
<dbReference type="EC" id="2.7.13.3" evidence="3"/>
<dbReference type="GO" id="GO:0000155">
    <property type="term" value="F:phosphorelay sensor kinase activity"/>
    <property type="evidence" value="ECO:0007669"/>
    <property type="project" value="InterPro"/>
</dbReference>
<dbReference type="CDD" id="cd00082">
    <property type="entry name" value="HisKA"/>
    <property type="match status" value="1"/>
</dbReference>
<evidence type="ECO:0000256" key="1">
    <source>
        <dbReference type="ARBA" id="ARBA00000085"/>
    </source>
</evidence>
<evidence type="ECO:0000313" key="13">
    <source>
        <dbReference type="Proteomes" id="UP000191110"/>
    </source>
</evidence>
<keyword evidence="9" id="KW-0812">Transmembrane</keyword>
<dbReference type="PANTHER" id="PTHR43047">
    <property type="entry name" value="TWO-COMPONENT HISTIDINE PROTEIN KINASE"/>
    <property type="match status" value="1"/>
</dbReference>
<dbReference type="InterPro" id="IPR003594">
    <property type="entry name" value="HATPase_dom"/>
</dbReference>
<keyword evidence="5" id="KW-0808">Transferase</keyword>
<evidence type="ECO:0000256" key="2">
    <source>
        <dbReference type="ARBA" id="ARBA00004370"/>
    </source>
</evidence>
<dbReference type="Pfam" id="PF00512">
    <property type="entry name" value="HisKA"/>
    <property type="match status" value="1"/>
</dbReference>
<evidence type="ECO:0000256" key="9">
    <source>
        <dbReference type="SAM" id="Phobius"/>
    </source>
</evidence>
<dbReference type="InterPro" id="IPR004358">
    <property type="entry name" value="Sig_transdc_His_kin-like_C"/>
</dbReference>
<sequence>MFRLFSKQSSFRNQLFITLSFGLLALAAIASFATAWVSSVRTSELMLSQGRQITQNLAQQSALALLYGSPENAESPIEIALAFPDVQRVMLVSGDGKILTNQGRNATYSIPPLNIAALPNAALFGEDQNAWHFAAPVFLQGIDDGMPDYAAESPSQEYLGYVYIGMSKATLKNIRFTIFTNNILIALTAALALMFLLNHILKRLTNPLFNLSSVMQQKRSGETNVRAAEEGPREVVNIATIFNAMVDTLEERDRQLRQQNVVLESEVALRTRDLKFALTAAEEANQHKSEFLANITHELRTPLQAIIGYTDLAIEGLLDEGLDDMGEDMQRVQTSANHLLGLINEVLDLAKIEAGRMELNLEMVDLEGVLIEAQDTLLPLVQRNGNHLTINHPSPTSTLIIDRARLLQILLNLMSNAAKFTNMGEITVSAEFNQDRFELAVSDSGIGMDEQQQALIFDQFRQVDGSLSRRFEGTGLGLSITRQLCQLMGGDVNVKSKDGEGSTFTVTIPLPIKKAGRADKEASVTDEATAAIERNPQSAASGQ</sequence>
<dbReference type="InterPro" id="IPR003661">
    <property type="entry name" value="HisK_dim/P_dom"/>
</dbReference>
<evidence type="ECO:0000256" key="6">
    <source>
        <dbReference type="ARBA" id="ARBA00022777"/>
    </source>
</evidence>
<comment type="catalytic activity">
    <reaction evidence="1">
        <text>ATP + protein L-histidine = ADP + protein N-phospho-L-histidine.</text>
        <dbReference type="EC" id="2.7.13.3"/>
    </reaction>
</comment>
<keyword evidence="13" id="KW-1185">Reference proteome</keyword>
<dbReference type="Gene3D" id="6.10.340.10">
    <property type="match status" value="1"/>
</dbReference>
<proteinExistence type="predicted"/>
<dbReference type="InterPro" id="IPR005467">
    <property type="entry name" value="His_kinase_dom"/>
</dbReference>
<dbReference type="Pfam" id="PF00672">
    <property type="entry name" value="HAMP"/>
    <property type="match status" value="1"/>
</dbReference>
<dbReference type="EMBL" id="MPRL01000057">
    <property type="protein sequence ID" value="OOZ39209.1"/>
    <property type="molecule type" value="Genomic_DNA"/>
</dbReference>
<dbReference type="SMART" id="SM00388">
    <property type="entry name" value="HisKA"/>
    <property type="match status" value="1"/>
</dbReference>
<keyword evidence="4" id="KW-0597">Phosphoprotein</keyword>
<evidence type="ECO:0000256" key="8">
    <source>
        <dbReference type="SAM" id="MobiDB-lite"/>
    </source>
</evidence>
<evidence type="ECO:0000313" key="12">
    <source>
        <dbReference type="EMBL" id="OOZ39209.1"/>
    </source>
</evidence>
<dbReference type="InterPro" id="IPR003660">
    <property type="entry name" value="HAMP_dom"/>
</dbReference>
<dbReference type="PROSITE" id="PS50109">
    <property type="entry name" value="HIS_KIN"/>
    <property type="match status" value="1"/>
</dbReference>
<keyword evidence="9" id="KW-1133">Transmembrane helix</keyword>
<evidence type="ECO:0000256" key="7">
    <source>
        <dbReference type="ARBA" id="ARBA00023012"/>
    </source>
</evidence>
<feature type="domain" description="HAMP" evidence="11">
    <location>
        <begin position="202"/>
        <end position="254"/>
    </location>
</feature>
<reference evidence="12 13" key="1">
    <citation type="submission" date="2016-11" db="EMBL/GenBank/DDBJ databases">
        <title>Mixed transmission modes and dynamic genome evolution in an obligate animal-bacterial symbiosis.</title>
        <authorList>
            <person name="Russell S.L."/>
            <person name="Corbett-Detig R.B."/>
            <person name="Cavanaugh C.M."/>
        </authorList>
    </citation>
    <scope>NUCLEOTIDE SEQUENCE [LARGE SCALE GENOMIC DNA]</scope>
    <source>
        <strain evidence="12">Sveles-Q1</strain>
    </source>
</reference>
<dbReference type="Pfam" id="PF02518">
    <property type="entry name" value="HATPase_c"/>
    <property type="match status" value="1"/>
</dbReference>
<feature type="region of interest" description="Disordered" evidence="8">
    <location>
        <begin position="516"/>
        <end position="543"/>
    </location>
</feature>